<gene>
    <name evidence="5" type="ORF">SAMN05421748_121152</name>
</gene>
<dbReference type="Pfam" id="PF08386">
    <property type="entry name" value="Abhydrolase_4"/>
    <property type="match status" value="1"/>
</dbReference>
<dbReference type="InterPro" id="IPR029058">
    <property type="entry name" value="AB_hydrolase_fold"/>
</dbReference>
<evidence type="ECO:0000256" key="1">
    <source>
        <dbReference type="ARBA" id="ARBA00010088"/>
    </source>
</evidence>
<dbReference type="InterPro" id="IPR013595">
    <property type="entry name" value="Pept_S33_TAP-like_C"/>
</dbReference>
<dbReference type="RefSeq" id="WP_097326040.1">
    <property type="nucleotide sequence ID" value="NZ_OBDY01000021.1"/>
</dbReference>
<accession>A0A285JJN3</accession>
<feature type="domain" description="Peptidase S33 tripeptidyl aminopeptidase-like C-terminal" evidence="4">
    <location>
        <begin position="385"/>
        <end position="480"/>
    </location>
</feature>
<evidence type="ECO:0000256" key="2">
    <source>
        <dbReference type="ARBA" id="ARBA00022801"/>
    </source>
</evidence>
<evidence type="ECO:0000313" key="5">
    <source>
        <dbReference type="EMBL" id="SNY60512.1"/>
    </source>
</evidence>
<keyword evidence="6" id="KW-1185">Reference proteome</keyword>
<evidence type="ECO:0000259" key="4">
    <source>
        <dbReference type="Pfam" id="PF08386"/>
    </source>
</evidence>
<comment type="similarity">
    <text evidence="1">Belongs to the peptidase S33 family.</text>
</comment>
<dbReference type="PANTHER" id="PTHR43248:SF25">
    <property type="entry name" value="AB HYDROLASE-1 DOMAIN-CONTAINING PROTEIN-RELATED"/>
    <property type="match status" value="1"/>
</dbReference>
<dbReference type="PANTHER" id="PTHR43248">
    <property type="entry name" value="2-SUCCINYL-6-HYDROXY-2,4-CYCLOHEXADIENE-1-CARBOXYLATE SYNTHASE"/>
    <property type="match status" value="1"/>
</dbReference>
<dbReference type="Proteomes" id="UP000219612">
    <property type="component" value="Unassembled WGS sequence"/>
</dbReference>
<dbReference type="InterPro" id="IPR051601">
    <property type="entry name" value="Serine_prot/Carboxylest_S33"/>
</dbReference>
<dbReference type="OrthoDB" id="4006962at2"/>
<feature type="chain" id="PRO_5013307017" evidence="3">
    <location>
        <begin position="31"/>
        <end position="491"/>
    </location>
</feature>
<dbReference type="GO" id="GO:0016787">
    <property type="term" value="F:hydrolase activity"/>
    <property type="evidence" value="ECO:0007669"/>
    <property type="project" value="UniProtKB-KW"/>
</dbReference>
<dbReference type="Gene3D" id="3.40.50.1820">
    <property type="entry name" value="alpha/beta hydrolase"/>
    <property type="match status" value="1"/>
</dbReference>
<name>A0A285JJN3_9ACTN</name>
<organism evidence="5 6">
    <name type="scientific">Paractinoplanes atraurantiacus</name>
    <dbReference type="NCBI Taxonomy" id="1036182"/>
    <lineage>
        <taxon>Bacteria</taxon>
        <taxon>Bacillati</taxon>
        <taxon>Actinomycetota</taxon>
        <taxon>Actinomycetes</taxon>
        <taxon>Micromonosporales</taxon>
        <taxon>Micromonosporaceae</taxon>
        <taxon>Paractinoplanes</taxon>
    </lineage>
</organism>
<dbReference type="EMBL" id="OBDY01000021">
    <property type="protein sequence ID" value="SNY60512.1"/>
    <property type="molecule type" value="Genomic_DNA"/>
</dbReference>
<proteinExistence type="inferred from homology"/>
<dbReference type="AlphaFoldDB" id="A0A285JJN3"/>
<dbReference type="SUPFAM" id="SSF53474">
    <property type="entry name" value="alpha/beta-Hydrolases"/>
    <property type="match status" value="1"/>
</dbReference>
<sequence length="491" mass="52944">MRATARPFRAAILTVITLLTYGVTPTRAAAATYVITWKTCPENEAVQCGTMRVPANWADPSGPTAMLTIARRKAADPARRLGALLVNPGGPGGSAVDFTLGATQFFGEDLRARFDIVGMDPRGVGRSTPVLCSRDLVDAQPDPLINSQREYDATLAYNRKLAADCASRTGPVFPHVDTASVVRDMDAVRAALGEQKISFYGASYGTLMGQQYAQLYPARLRALVLDSVMDHGAGLTRFLTEETDAAEDAFHQFVAWCTRDTQCILRGQDVTKVWANAVARARAGTLQNPYDPPKPLTLAELIGAAFAAFYEPQWYSFAYYLRDALAAKPTARKAPAPPVDLIDHSFPAVICEDWHLPVTGLADLRRHLQALAKRSPHMLISPLALAAMTGCLGWPSPPDNPQRPGGPPPATIPTLLVNSRHDPATAYAWSQRVVRQLGPKAALLTYDGWGHVIYNRSPCVAGAVDKYLTTLALPALGTTCPSVEPQPFGVG</sequence>
<keyword evidence="2 5" id="KW-0378">Hydrolase</keyword>
<evidence type="ECO:0000256" key="3">
    <source>
        <dbReference type="SAM" id="SignalP"/>
    </source>
</evidence>
<feature type="signal peptide" evidence="3">
    <location>
        <begin position="1"/>
        <end position="30"/>
    </location>
</feature>
<evidence type="ECO:0000313" key="6">
    <source>
        <dbReference type="Proteomes" id="UP000219612"/>
    </source>
</evidence>
<reference evidence="5 6" key="1">
    <citation type="submission" date="2017-09" db="EMBL/GenBank/DDBJ databases">
        <authorList>
            <person name="Ehlers B."/>
            <person name="Leendertz F.H."/>
        </authorList>
    </citation>
    <scope>NUCLEOTIDE SEQUENCE [LARGE SCALE GENOMIC DNA]</scope>
    <source>
        <strain evidence="5 6">CGMCC 4.6857</strain>
    </source>
</reference>
<protein>
    <submittedName>
        <fullName evidence="5">Alpha/beta hydrolase fold</fullName>
    </submittedName>
</protein>
<keyword evidence="3" id="KW-0732">Signal</keyword>